<comment type="cofactor">
    <cofactor evidence="1">
        <name>Mg(2+)</name>
        <dbReference type="ChEBI" id="CHEBI:18420"/>
    </cofactor>
</comment>
<dbReference type="SUPFAM" id="SSF55811">
    <property type="entry name" value="Nudix"/>
    <property type="match status" value="1"/>
</dbReference>
<dbReference type="PANTHER" id="PTHR43046">
    <property type="entry name" value="GDP-MANNOSE MANNOSYL HYDROLASE"/>
    <property type="match status" value="1"/>
</dbReference>
<reference evidence="4 5" key="1">
    <citation type="journal article" date="2020" name="Biotechnol. Biofuels">
        <title>New insights from the biogas microbiome by comprehensive genome-resolved metagenomics of nearly 1600 species originating from multiple anaerobic digesters.</title>
        <authorList>
            <person name="Campanaro S."/>
            <person name="Treu L."/>
            <person name="Rodriguez-R L.M."/>
            <person name="Kovalovszki A."/>
            <person name="Ziels R.M."/>
            <person name="Maus I."/>
            <person name="Zhu X."/>
            <person name="Kougias P.G."/>
            <person name="Basile A."/>
            <person name="Luo G."/>
            <person name="Schluter A."/>
            <person name="Konstantinidis K.T."/>
            <person name="Angelidaki I."/>
        </authorList>
    </citation>
    <scope>NUCLEOTIDE SEQUENCE [LARGE SCALE GENOMIC DNA]</scope>
    <source>
        <strain evidence="4">AS27yjCOA_65</strain>
    </source>
</reference>
<evidence type="ECO:0000313" key="5">
    <source>
        <dbReference type="Proteomes" id="UP000524246"/>
    </source>
</evidence>
<dbReference type="PANTHER" id="PTHR43046:SF14">
    <property type="entry name" value="MUTT_NUDIX FAMILY PROTEIN"/>
    <property type="match status" value="1"/>
</dbReference>
<feature type="domain" description="Nudix hydrolase" evidence="3">
    <location>
        <begin position="7"/>
        <end position="148"/>
    </location>
</feature>
<name>A0A7X9IJR5_9DELT</name>
<dbReference type="InterPro" id="IPR015797">
    <property type="entry name" value="NUDIX_hydrolase-like_dom_sf"/>
</dbReference>
<evidence type="ECO:0000259" key="3">
    <source>
        <dbReference type="PROSITE" id="PS51462"/>
    </source>
</evidence>
<accession>A0A7X9IJR5</accession>
<dbReference type="GO" id="GO:0016787">
    <property type="term" value="F:hydrolase activity"/>
    <property type="evidence" value="ECO:0007669"/>
    <property type="project" value="UniProtKB-KW"/>
</dbReference>
<dbReference type="EMBL" id="JAAZON010000171">
    <property type="protein sequence ID" value="NMC62339.1"/>
    <property type="molecule type" value="Genomic_DNA"/>
</dbReference>
<dbReference type="InterPro" id="IPR000086">
    <property type="entry name" value="NUDIX_hydrolase_dom"/>
</dbReference>
<protein>
    <submittedName>
        <fullName evidence="4">NUDIX domain-containing protein</fullName>
    </submittedName>
</protein>
<dbReference type="PROSITE" id="PS51462">
    <property type="entry name" value="NUDIX"/>
    <property type="match status" value="1"/>
</dbReference>
<evidence type="ECO:0000256" key="1">
    <source>
        <dbReference type="ARBA" id="ARBA00001946"/>
    </source>
</evidence>
<dbReference type="InterPro" id="IPR020476">
    <property type="entry name" value="Nudix_hydrolase"/>
</dbReference>
<organism evidence="4 5">
    <name type="scientific">SAR324 cluster bacterium</name>
    <dbReference type="NCBI Taxonomy" id="2024889"/>
    <lineage>
        <taxon>Bacteria</taxon>
        <taxon>Deltaproteobacteria</taxon>
        <taxon>SAR324 cluster</taxon>
    </lineage>
</organism>
<proteinExistence type="predicted"/>
<sequence>MDKEKLPLRPNVCMIVFNNQGKLFLGERAGTPGVWQFPQGGIENGASLEENVLRELHEELGAESSLFLIVKRLQAEHSYEFEETPAYAVGKWRGQAQQYWLVQFKGCDSDINLGRFERELMSFKWCSIEELRSLAEGKRLIGYEKALPEVEEYLNSQGYCKEKA</sequence>
<dbReference type="AlphaFoldDB" id="A0A7X9IJR5"/>
<dbReference type="Proteomes" id="UP000524246">
    <property type="component" value="Unassembled WGS sequence"/>
</dbReference>
<gene>
    <name evidence="4" type="ORF">GYA55_04155</name>
</gene>
<evidence type="ECO:0000313" key="4">
    <source>
        <dbReference type="EMBL" id="NMC62339.1"/>
    </source>
</evidence>
<dbReference type="Gene3D" id="3.90.79.10">
    <property type="entry name" value="Nucleoside Triphosphate Pyrophosphohydrolase"/>
    <property type="match status" value="1"/>
</dbReference>
<comment type="caution">
    <text evidence="4">The sequence shown here is derived from an EMBL/GenBank/DDBJ whole genome shotgun (WGS) entry which is preliminary data.</text>
</comment>
<keyword evidence="2" id="KW-0378">Hydrolase</keyword>
<dbReference type="PRINTS" id="PR00502">
    <property type="entry name" value="NUDIXFAMILY"/>
</dbReference>
<dbReference type="Pfam" id="PF00293">
    <property type="entry name" value="NUDIX"/>
    <property type="match status" value="1"/>
</dbReference>
<evidence type="ECO:0000256" key="2">
    <source>
        <dbReference type="ARBA" id="ARBA00022801"/>
    </source>
</evidence>